<name>A0ABS9D829_9ALTE</name>
<dbReference type="Proteomes" id="UP001521137">
    <property type="component" value="Unassembled WGS sequence"/>
</dbReference>
<accession>A0ABS9D829</accession>
<sequence>MKENKKDLLIDIAQNLFYQQGIRATGIDLVLANSGVAKKTLYNHFDSKEALIIATLERRDQQFMAMMQQKVTNLTASQTATQELKPTLALFDAHYEWINSDNFHGCMFINASAEYPVAEDPIHLMCLQHKQNIVGYIETLLPTAISDKPSTALQLALLLDGAIVMAHTMNDKNSARFAKQAAMKVLGH</sequence>
<keyword evidence="7" id="KW-1185">Reference proteome</keyword>
<evidence type="ECO:0000313" key="7">
    <source>
        <dbReference type="Proteomes" id="UP001521137"/>
    </source>
</evidence>
<keyword evidence="3" id="KW-0804">Transcription</keyword>
<dbReference type="SUPFAM" id="SSF48498">
    <property type="entry name" value="Tetracyclin repressor-like, C-terminal domain"/>
    <property type="match status" value="1"/>
</dbReference>
<evidence type="ECO:0000256" key="1">
    <source>
        <dbReference type="ARBA" id="ARBA00023015"/>
    </source>
</evidence>
<keyword evidence="1" id="KW-0805">Transcription regulation</keyword>
<comment type="caution">
    <text evidence="6">The sequence shown here is derived from an EMBL/GenBank/DDBJ whole genome shotgun (WGS) entry which is preliminary data.</text>
</comment>
<dbReference type="PRINTS" id="PR00455">
    <property type="entry name" value="HTHTETR"/>
</dbReference>
<feature type="DNA-binding region" description="H-T-H motif" evidence="4">
    <location>
        <begin position="26"/>
        <end position="45"/>
    </location>
</feature>
<dbReference type="EMBL" id="JAKGAS010000007">
    <property type="protein sequence ID" value="MCF2949111.1"/>
    <property type="molecule type" value="Genomic_DNA"/>
</dbReference>
<protein>
    <submittedName>
        <fullName evidence="6">TetR/AcrR family transcriptional regulator</fullName>
    </submittedName>
</protein>
<dbReference type="Pfam" id="PF00440">
    <property type="entry name" value="TetR_N"/>
    <property type="match status" value="1"/>
</dbReference>
<dbReference type="InterPro" id="IPR001647">
    <property type="entry name" value="HTH_TetR"/>
</dbReference>
<dbReference type="InterPro" id="IPR036271">
    <property type="entry name" value="Tet_transcr_reg_TetR-rel_C_sf"/>
</dbReference>
<feature type="domain" description="HTH tetR-type" evidence="5">
    <location>
        <begin position="3"/>
        <end position="63"/>
    </location>
</feature>
<dbReference type="PROSITE" id="PS50977">
    <property type="entry name" value="HTH_TETR_2"/>
    <property type="match status" value="1"/>
</dbReference>
<dbReference type="InterPro" id="IPR009057">
    <property type="entry name" value="Homeodomain-like_sf"/>
</dbReference>
<evidence type="ECO:0000259" key="5">
    <source>
        <dbReference type="PROSITE" id="PS50977"/>
    </source>
</evidence>
<evidence type="ECO:0000256" key="3">
    <source>
        <dbReference type="ARBA" id="ARBA00023163"/>
    </source>
</evidence>
<dbReference type="PANTHER" id="PTHR47506:SF3">
    <property type="entry name" value="HTH-TYPE TRANSCRIPTIONAL REGULATOR LMRA"/>
    <property type="match status" value="1"/>
</dbReference>
<evidence type="ECO:0000256" key="4">
    <source>
        <dbReference type="PROSITE-ProRule" id="PRU00335"/>
    </source>
</evidence>
<organism evidence="6 7">
    <name type="scientific">Paraglaciecola algarum</name>
    <dbReference type="NCBI Taxonomy" id="3050085"/>
    <lineage>
        <taxon>Bacteria</taxon>
        <taxon>Pseudomonadati</taxon>
        <taxon>Pseudomonadota</taxon>
        <taxon>Gammaproteobacteria</taxon>
        <taxon>Alteromonadales</taxon>
        <taxon>Alteromonadaceae</taxon>
        <taxon>Paraglaciecola</taxon>
    </lineage>
</organism>
<dbReference type="PANTHER" id="PTHR47506">
    <property type="entry name" value="TRANSCRIPTIONAL REGULATORY PROTEIN"/>
    <property type="match status" value="1"/>
</dbReference>
<proteinExistence type="predicted"/>
<dbReference type="RefSeq" id="WP_235313194.1">
    <property type="nucleotide sequence ID" value="NZ_JAKGAS010000007.1"/>
</dbReference>
<dbReference type="SUPFAM" id="SSF46689">
    <property type="entry name" value="Homeodomain-like"/>
    <property type="match status" value="1"/>
</dbReference>
<dbReference type="Gene3D" id="1.10.357.10">
    <property type="entry name" value="Tetracycline Repressor, domain 2"/>
    <property type="match status" value="1"/>
</dbReference>
<gene>
    <name evidence="6" type="ORF">L0668_13395</name>
</gene>
<evidence type="ECO:0000256" key="2">
    <source>
        <dbReference type="ARBA" id="ARBA00023125"/>
    </source>
</evidence>
<reference evidence="6 7" key="1">
    <citation type="submission" date="2022-01" db="EMBL/GenBank/DDBJ databases">
        <title>Paraglaciecola sp. G1-23.</title>
        <authorList>
            <person name="Jin M.S."/>
            <person name="Han D.M."/>
            <person name="Kim H.M."/>
            <person name="Jeon C.O."/>
        </authorList>
    </citation>
    <scope>NUCLEOTIDE SEQUENCE [LARGE SCALE GENOMIC DNA]</scope>
    <source>
        <strain evidence="6 7">G1-23</strain>
    </source>
</reference>
<keyword evidence="2 4" id="KW-0238">DNA-binding</keyword>
<evidence type="ECO:0000313" key="6">
    <source>
        <dbReference type="EMBL" id="MCF2949111.1"/>
    </source>
</evidence>